<comment type="caution">
    <text evidence="1">The sequence shown here is derived from an EMBL/GenBank/DDBJ whole genome shotgun (WGS) entry which is preliminary data.</text>
</comment>
<keyword evidence="2" id="KW-1185">Reference proteome</keyword>
<evidence type="ECO:0000313" key="2">
    <source>
        <dbReference type="Proteomes" id="UP001139462"/>
    </source>
</evidence>
<sequence>MNWRWYLTGITIALAFLGISIDKATLPNQEIVVQFDANTVSSDEANHAISEITSQLKSIGIDDVQISKFQDGKLTVAYYSAIDVAVVKNLFNSQNKLQIDETDFTKNDNSTEFPYSSNSKIYKLEVVVIQKDFNTDSGLQGLPVATKHLKDQYLNPIVSLRASEIEVAYKTGYDAVAFKNYRKLSLLIDNTSYKIPEVRAGPFA</sequence>
<reference evidence="1" key="1">
    <citation type="submission" date="2021-09" db="EMBL/GenBank/DDBJ databases">
        <title>Genome of Aequorivita sp. strain F64183.</title>
        <authorList>
            <person name="Wang Y."/>
        </authorList>
    </citation>
    <scope>NUCLEOTIDE SEQUENCE</scope>
    <source>
        <strain evidence="1">F64183</strain>
    </source>
</reference>
<dbReference type="RefSeq" id="WP_237608316.1">
    <property type="nucleotide sequence ID" value="NZ_JAIRBB010000006.1"/>
</dbReference>
<accession>A0A9X1R1T4</accession>
<dbReference type="AlphaFoldDB" id="A0A9X1R1T4"/>
<proteinExistence type="predicted"/>
<protein>
    <submittedName>
        <fullName evidence="1">Uncharacterized protein</fullName>
    </submittedName>
</protein>
<dbReference type="Proteomes" id="UP001139462">
    <property type="component" value="Unassembled WGS sequence"/>
</dbReference>
<dbReference type="EMBL" id="JAIRBB010000006">
    <property type="protein sequence ID" value="MCG2431170.1"/>
    <property type="molecule type" value="Genomic_DNA"/>
</dbReference>
<gene>
    <name evidence="1" type="ORF">K8344_08570</name>
</gene>
<evidence type="ECO:0000313" key="1">
    <source>
        <dbReference type="EMBL" id="MCG2431170.1"/>
    </source>
</evidence>
<organism evidence="1 2">
    <name type="scientific">Aequorivita xiaoshiensis</name>
    <dbReference type="NCBI Taxonomy" id="2874476"/>
    <lineage>
        <taxon>Bacteria</taxon>
        <taxon>Pseudomonadati</taxon>
        <taxon>Bacteroidota</taxon>
        <taxon>Flavobacteriia</taxon>
        <taxon>Flavobacteriales</taxon>
        <taxon>Flavobacteriaceae</taxon>
        <taxon>Aequorivita</taxon>
    </lineage>
</organism>
<name>A0A9X1R1T4_9FLAO</name>